<keyword evidence="3" id="KW-1185">Reference proteome</keyword>
<evidence type="ECO:0000313" key="3">
    <source>
        <dbReference type="Proteomes" id="UP001223072"/>
    </source>
</evidence>
<sequence>MLDELLEPEEELDVEDEPDDEELDELDDESEDDDVDEEAVDGFDAGALLDEEPRLSFR</sequence>
<organism evidence="2 3">
    <name type="scientific">Streptomyces turgidiscabies</name>
    <dbReference type="NCBI Taxonomy" id="85558"/>
    <lineage>
        <taxon>Bacteria</taxon>
        <taxon>Bacillati</taxon>
        <taxon>Actinomycetota</taxon>
        <taxon>Actinomycetes</taxon>
        <taxon>Kitasatosporales</taxon>
        <taxon>Streptomycetaceae</taxon>
        <taxon>Streptomyces</taxon>
    </lineage>
</organism>
<dbReference type="EMBL" id="JAUSZS010000004">
    <property type="protein sequence ID" value="MDQ0934801.1"/>
    <property type="molecule type" value="Genomic_DNA"/>
</dbReference>
<accession>A0ABU0RS43</accession>
<feature type="compositionally biased region" description="Acidic residues" evidence="1">
    <location>
        <begin position="1"/>
        <end position="41"/>
    </location>
</feature>
<dbReference type="Proteomes" id="UP001223072">
    <property type="component" value="Unassembled WGS sequence"/>
</dbReference>
<comment type="caution">
    <text evidence="2">The sequence shown here is derived from an EMBL/GenBank/DDBJ whole genome shotgun (WGS) entry which is preliminary data.</text>
</comment>
<evidence type="ECO:0000256" key="1">
    <source>
        <dbReference type="SAM" id="MobiDB-lite"/>
    </source>
</evidence>
<evidence type="ECO:0000313" key="2">
    <source>
        <dbReference type="EMBL" id="MDQ0934801.1"/>
    </source>
</evidence>
<feature type="region of interest" description="Disordered" evidence="1">
    <location>
        <begin position="1"/>
        <end position="58"/>
    </location>
</feature>
<proteinExistence type="predicted"/>
<protein>
    <submittedName>
        <fullName evidence="2">Uncharacterized protein</fullName>
    </submittedName>
</protein>
<reference evidence="2 3" key="1">
    <citation type="submission" date="2023-07" db="EMBL/GenBank/DDBJ databases">
        <title>Comparative genomics of wheat-associated soil bacteria to identify genetic determinants of phenazine resistance.</title>
        <authorList>
            <person name="Mouncey N."/>
        </authorList>
    </citation>
    <scope>NUCLEOTIDE SEQUENCE [LARGE SCALE GENOMIC DNA]</scope>
    <source>
        <strain evidence="2 3">W2I16</strain>
    </source>
</reference>
<name>A0ABU0RS43_9ACTN</name>
<gene>
    <name evidence="2" type="ORF">QFZ49_004741</name>
</gene>